<dbReference type="Gene3D" id="3.90.1570.10">
    <property type="entry name" value="tt1808, chain A"/>
    <property type="match status" value="1"/>
</dbReference>
<comment type="caution">
    <text evidence="2">The sequence shown here is derived from an EMBL/GenBank/DDBJ whole genome shotgun (WGS) entry which is preliminary data.</text>
</comment>
<dbReference type="EMBL" id="JAAVJH010000001">
    <property type="protein sequence ID" value="NJR77341.1"/>
    <property type="molecule type" value="Genomic_DNA"/>
</dbReference>
<reference evidence="2 3" key="1">
    <citation type="submission" date="2020-03" db="EMBL/GenBank/DDBJ databases">
        <authorList>
            <person name="Wang L."/>
            <person name="He N."/>
            <person name="Li Y."/>
            <person name="Fang Y."/>
            <person name="Zhang F."/>
        </authorList>
    </citation>
    <scope>NUCLEOTIDE SEQUENCE [LARGE SCALE GENOMIC DNA]</scope>
    <source>
        <strain evidence="2 3">36D10-4-7</strain>
    </source>
</reference>
<protein>
    <submittedName>
        <fullName evidence="2">Uma2 family endonuclease</fullName>
    </submittedName>
</protein>
<keyword evidence="2" id="KW-0255">Endonuclease</keyword>
<keyword evidence="2" id="KW-0378">Hydrolase</keyword>
<dbReference type="CDD" id="cd06260">
    <property type="entry name" value="DUF820-like"/>
    <property type="match status" value="1"/>
</dbReference>
<dbReference type="SUPFAM" id="SSF52980">
    <property type="entry name" value="Restriction endonuclease-like"/>
    <property type="match status" value="1"/>
</dbReference>
<evidence type="ECO:0000313" key="3">
    <source>
        <dbReference type="Proteomes" id="UP000732399"/>
    </source>
</evidence>
<dbReference type="Proteomes" id="UP000732399">
    <property type="component" value="Unassembled WGS sequence"/>
</dbReference>
<dbReference type="RefSeq" id="WP_168132850.1">
    <property type="nucleotide sequence ID" value="NZ_JAAVJH010000001.1"/>
</dbReference>
<dbReference type="InterPro" id="IPR011335">
    <property type="entry name" value="Restrct_endonuc-II-like"/>
</dbReference>
<dbReference type="GO" id="GO:0004519">
    <property type="term" value="F:endonuclease activity"/>
    <property type="evidence" value="ECO:0007669"/>
    <property type="project" value="UniProtKB-KW"/>
</dbReference>
<sequence length="185" mass="20014">MTAHERLPGKYDLRVADYAMLAEAGAFGDRRTELIDGDVIVTTPEFRPHAFLRDELHFRLRTRLEGLSSDLFATSGSVALSETTMPQPDIVLTSEPRGEGPIPVLSVALLVEVSSTTVDRDLGLKQRLYAAAGIPEYWIVDLPAATIRQFWSPADGAYGEQREVAFGGDLSAATIPGLIVATTGL</sequence>
<organism evidence="2 3">
    <name type="scientific">Sphingomonas corticis</name>
    <dbReference type="NCBI Taxonomy" id="2722791"/>
    <lineage>
        <taxon>Bacteria</taxon>
        <taxon>Pseudomonadati</taxon>
        <taxon>Pseudomonadota</taxon>
        <taxon>Alphaproteobacteria</taxon>
        <taxon>Sphingomonadales</taxon>
        <taxon>Sphingomonadaceae</taxon>
        <taxon>Sphingomonas</taxon>
    </lineage>
</organism>
<proteinExistence type="predicted"/>
<keyword evidence="3" id="KW-1185">Reference proteome</keyword>
<keyword evidence="2" id="KW-0540">Nuclease</keyword>
<dbReference type="Pfam" id="PF05685">
    <property type="entry name" value="Uma2"/>
    <property type="match status" value="1"/>
</dbReference>
<dbReference type="PANTHER" id="PTHR35400">
    <property type="entry name" value="SLR1083 PROTEIN"/>
    <property type="match status" value="1"/>
</dbReference>
<name>A0ABX1CJK0_9SPHN</name>
<dbReference type="PANTHER" id="PTHR35400:SF3">
    <property type="entry name" value="SLL1072 PROTEIN"/>
    <property type="match status" value="1"/>
</dbReference>
<gene>
    <name evidence="2" type="ORF">HBH26_01780</name>
</gene>
<feature type="domain" description="Putative restriction endonuclease" evidence="1">
    <location>
        <begin position="28"/>
        <end position="180"/>
    </location>
</feature>
<dbReference type="InterPro" id="IPR012296">
    <property type="entry name" value="Nuclease_put_TT1808"/>
</dbReference>
<evidence type="ECO:0000313" key="2">
    <source>
        <dbReference type="EMBL" id="NJR77341.1"/>
    </source>
</evidence>
<dbReference type="InterPro" id="IPR008538">
    <property type="entry name" value="Uma2"/>
</dbReference>
<evidence type="ECO:0000259" key="1">
    <source>
        <dbReference type="Pfam" id="PF05685"/>
    </source>
</evidence>
<accession>A0ABX1CJK0</accession>